<evidence type="ECO:0000313" key="1">
    <source>
        <dbReference type="EMBL" id="KAG8236816.1"/>
    </source>
</evidence>
<protein>
    <submittedName>
        <fullName evidence="1">Uncharacterized protein</fullName>
    </submittedName>
</protein>
<reference evidence="1" key="1">
    <citation type="submission" date="2013-04" db="EMBL/GenBank/DDBJ databases">
        <authorList>
            <person name="Qu J."/>
            <person name="Murali S.C."/>
            <person name="Bandaranaike D."/>
            <person name="Bellair M."/>
            <person name="Blankenburg K."/>
            <person name="Chao H."/>
            <person name="Dinh H."/>
            <person name="Doddapaneni H."/>
            <person name="Downs B."/>
            <person name="Dugan-Rocha S."/>
            <person name="Elkadiri S."/>
            <person name="Gnanaolivu R.D."/>
            <person name="Hernandez B."/>
            <person name="Javaid M."/>
            <person name="Jayaseelan J.C."/>
            <person name="Lee S."/>
            <person name="Li M."/>
            <person name="Ming W."/>
            <person name="Munidasa M."/>
            <person name="Muniz J."/>
            <person name="Nguyen L."/>
            <person name="Ongeri F."/>
            <person name="Osuji N."/>
            <person name="Pu L.-L."/>
            <person name="Puazo M."/>
            <person name="Qu C."/>
            <person name="Quiroz J."/>
            <person name="Raj R."/>
            <person name="Weissenberger G."/>
            <person name="Xin Y."/>
            <person name="Zou X."/>
            <person name="Han Y."/>
            <person name="Richards S."/>
            <person name="Worley K."/>
            <person name="Muzny D."/>
            <person name="Gibbs R."/>
        </authorList>
    </citation>
    <scope>NUCLEOTIDE SEQUENCE</scope>
    <source>
        <strain evidence="1">Sampled in the wild</strain>
    </source>
</reference>
<proteinExistence type="predicted"/>
<evidence type="ECO:0000313" key="2">
    <source>
        <dbReference type="Proteomes" id="UP000792457"/>
    </source>
</evidence>
<dbReference type="EMBL" id="KZ309083">
    <property type="protein sequence ID" value="KAG8236816.1"/>
    <property type="molecule type" value="Genomic_DNA"/>
</dbReference>
<comment type="caution">
    <text evidence="1">The sequence shown here is derived from an EMBL/GenBank/DDBJ whole genome shotgun (WGS) entry which is preliminary data.</text>
</comment>
<organism evidence="1 2">
    <name type="scientific">Ladona fulva</name>
    <name type="common">Scarce chaser dragonfly</name>
    <name type="synonym">Libellula fulva</name>
    <dbReference type="NCBI Taxonomy" id="123851"/>
    <lineage>
        <taxon>Eukaryota</taxon>
        <taxon>Metazoa</taxon>
        <taxon>Ecdysozoa</taxon>
        <taxon>Arthropoda</taxon>
        <taxon>Hexapoda</taxon>
        <taxon>Insecta</taxon>
        <taxon>Pterygota</taxon>
        <taxon>Palaeoptera</taxon>
        <taxon>Odonata</taxon>
        <taxon>Epiprocta</taxon>
        <taxon>Anisoptera</taxon>
        <taxon>Libelluloidea</taxon>
        <taxon>Libellulidae</taxon>
        <taxon>Ladona</taxon>
    </lineage>
</organism>
<dbReference type="Gene3D" id="1.20.1270.10">
    <property type="match status" value="1"/>
</dbReference>
<name>A0A8K0KN62_LADFU</name>
<reference evidence="1" key="2">
    <citation type="submission" date="2017-10" db="EMBL/GenBank/DDBJ databases">
        <title>Ladona fulva Genome sequencing and assembly.</title>
        <authorList>
            <person name="Murali S."/>
            <person name="Richards S."/>
            <person name="Bandaranaike D."/>
            <person name="Bellair M."/>
            <person name="Blankenburg K."/>
            <person name="Chao H."/>
            <person name="Dinh H."/>
            <person name="Doddapaneni H."/>
            <person name="Dugan-Rocha S."/>
            <person name="Elkadiri S."/>
            <person name="Gnanaolivu R."/>
            <person name="Hernandez B."/>
            <person name="Skinner E."/>
            <person name="Javaid M."/>
            <person name="Lee S."/>
            <person name="Li M."/>
            <person name="Ming W."/>
            <person name="Munidasa M."/>
            <person name="Muniz J."/>
            <person name="Nguyen L."/>
            <person name="Hughes D."/>
            <person name="Osuji N."/>
            <person name="Pu L.-L."/>
            <person name="Puazo M."/>
            <person name="Qu C."/>
            <person name="Quiroz J."/>
            <person name="Raj R."/>
            <person name="Weissenberger G."/>
            <person name="Xin Y."/>
            <person name="Zou X."/>
            <person name="Han Y."/>
            <person name="Worley K."/>
            <person name="Muzny D."/>
            <person name="Gibbs R."/>
        </authorList>
    </citation>
    <scope>NUCLEOTIDE SEQUENCE</scope>
    <source>
        <strain evidence="1">Sampled in the wild</strain>
    </source>
</reference>
<dbReference type="AlphaFoldDB" id="A0A8K0KN62"/>
<sequence length="80" mass="8698">MAKKDEMDPEEIKKATSTLQQASLKLFEMAYKKSIPFPYKLLSAATVASREEDCLTLPVILPSLVASCAQTSAKSMGTQS</sequence>
<dbReference type="Proteomes" id="UP000792457">
    <property type="component" value="Unassembled WGS sequence"/>
</dbReference>
<accession>A0A8K0KN62</accession>
<keyword evidence="2" id="KW-1185">Reference proteome</keyword>
<dbReference type="InterPro" id="IPR029048">
    <property type="entry name" value="HSP70_C_sf"/>
</dbReference>
<dbReference type="OrthoDB" id="2401965at2759"/>
<gene>
    <name evidence="1" type="ORF">J437_LFUL014082</name>
</gene>